<dbReference type="Pfam" id="PF02056">
    <property type="entry name" value="Glyco_hydro_4"/>
    <property type="match status" value="1"/>
</dbReference>
<keyword evidence="3 10" id="KW-0479">Metal-binding</keyword>
<proteinExistence type="inferred from homology"/>
<dbReference type="AlphaFoldDB" id="A0A7S8IFA6"/>
<dbReference type="Pfam" id="PF11975">
    <property type="entry name" value="Glyco_hydro_4C"/>
    <property type="match status" value="1"/>
</dbReference>
<evidence type="ECO:0000256" key="8">
    <source>
        <dbReference type="ARBA" id="ARBA00023295"/>
    </source>
</evidence>
<keyword evidence="10" id="KW-0408">Iron</keyword>
<evidence type="ECO:0000256" key="12">
    <source>
        <dbReference type="RuleBase" id="RU361152"/>
    </source>
</evidence>
<keyword evidence="6 10" id="KW-0464">Manganese</keyword>
<evidence type="ECO:0000256" key="10">
    <source>
        <dbReference type="PIRSR" id="PIRSR601088-3"/>
    </source>
</evidence>
<dbReference type="Gene3D" id="3.90.1820.10">
    <property type="entry name" value="AglA-like glucosidase"/>
    <property type="match status" value="1"/>
</dbReference>
<name>A0A7S8IFA6_9CHLR</name>
<feature type="domain" description="Glycosyl hydrolase family 4 C-terminal" evidence="13">
    <location>
        <begin position="194"/>
        <end position="406"/>
    </location>
</feature>
<dbReference type="KEGG" id="pmet:G4Y79_03095"/>
<keyword evidence="4 12" id="KW-0378">Hydrolase</keyword>
<evidence type="ECO:0000256" key="1">
    <source>
        <dbReference type="ARBA" id="ARBA00001936"/>
    </source>
</evidence>
<dbReference type="InterPro" id="IPR036291">
    <property type="entry name" value="NAD(P)-bd_dom_sf"/>
</dbReference>
<comment type="cofactor">
    <cofactor evidence="1">
        <name>Mn(2+)</name>
        <dbReference type="ChEBI" id="CHEBI:29035"/>
    </cofactor>
</comment>
<evidence type="ECO:0000256" key="5">
    <source>
        <dbReference type="ARBA" id="ARBA00023027"/>
    </source>
</evidence>
<sequence length="436" mass="48902">MTKIAFVGAGSAVFTYEIMTDILQTPGLDTGTIALVDIDAERLELAHQITEKVVALSGRQWTVEASVDRTQVIQDTNYLINTIEVAGLENVRHDFDIPMKYGVNQCIGDTIGPGGIFKALRTLPAWIDILHDTERLAPDALVMNYTNPMSLTCLTGVRASSLPIVGLCHSIQHTSEQLAEYLGIPHQELKYRAAGVNHLAWLVDLTHNGEDMYPLLREKAKDPAIYEQDPIRFEMMLHLGAFVTESSGHSSEYTPYFRKRPDLVEKYTRPEYLGETGFYANNWPTWRQESDDWIRQMLAGEEEIELERGPEYASYIIEAMEFDKPTVIYGNVPNTDLVTNLPRDGVVEVACLVNQNGIQPTHFGELPTQLAALDQAHMAVHDLVAQAVLEQNREAAFYALMLDPLTAAVCSPAEIRQMFDEMSVAEAPYLPEWMQQ</sequence>
<dbReference type="PANTHER" id="PTHR32092:SF6">
    <property type="entry name" value="ALPHA-GALACTOSIDASE"/>
    <property type="match status" value="1"/>
</dbReference>
<dbReference type="InterPro" id="IPR001088">
    <property type="entry name" value="Glyco_hydro_4"/>
</dbReference>
<dbReference type="GO" id="GO:0016616">
    <property type="term" value="F:oxidoreductase activity, acting on the CH-OH group of donors, NAD or NADP as acceptor"/>
    <property type="evidence" value="ECO:0007669"/>
    <property type="project" value="InterPro"/>
</dbReference>
<accession>A0A7S8IFA6</accession>
<protein>
    <submittedName>
        <fullName evidence="14">Alpha-galactosidase</fullName>
        <ecNumber evidence="14">3.2.1.22</ecNumber>
    </submittedName>
</protein>
<dbReference type="NCBIfam" id="NF011657">
    <property type="entry name" value="PRK15076.1"/>
    <property type="match status" value="1"/>
</dbReference>
<dbReference type="SUPFAM" id="SSF56327">
    <property type="entry name" value="LDH C-terminal domain-like"/>
    <property type="match status" value="1"/>
</dbReference>
<dbReference type="InterPro" id="IPR022616">
    <property type="entry name" value="Glyco_hydro_4_C"/>
</dbReference>
<evidence type="ECO:0000313" key="15">
    <source>
        <dbReference type="Proteomes" id="UP000594468"/>
    </source>
</evidence>
<feature type="binding site" evidence="9">
    <location>
        <position position="147"/>
    </location>
    <ligand>
        <name>substrate</name>
    </ligand>
</feature>
<comment type="cofactor">
    <cofactor evidence="12">
        <name>NAD(+)</name>
        <dbReference type="ChEBI" id="CHEBI:57540"/>
    </cofactor>
    <text evidence="12">Binds 1 NAD(+) per subunit.</text>
</comment>
<evidence type="ECO:0000256" key="4">
    <source>
        <dbReference type="ARBA" id="ARBA00022801"/>
    </source>
</evidence>
<keyword evidence="5 12" id="KW-0520">NAD</keyword>
<dbReference type="GO" id="GO:0004557">
    <property type="term" value="F:alpha-galactosidase activity"/>
    <property type="evidence" value="ECO:0007669"/>
    <property type="project" value="UniProtKB-EC"/>
</dbReference>
<dbReference type="PRINTS" id="PR00732">
    <property type="entry name" value="GLHYDRLASE4"/>
</dbReference>
<comment type="similarity">
    <text evidence="2 12">Belongs to the glycosyl hydrolase 4 family.</text>
</comment>
<dbReference type="GO" id="GO:0005975">
    <property type="term" value="P:carbohydrate metabolic process"/>
    <property type="evidence" value="ECO:0007669"/>
    <property type="project" value="InterPro"/>
</dbReference>
<reference evidence="14 15" key="1">
    <citation type="submission" date="2020-02" db="EMBL/GenBank/DDBJ databases">
        <authorList>
            <person name="Zheng R.K."/>
            <person name="Sun C.M."/>
        </authorList>
    </citation>
    <scope>NUCLEOTIDE SEQUENCE [LARGE SCALE GENOMIC DNA]</scope>
    <source>
        <strain evidence="15">rifampicinis</strain>
    </source>
</reference>
<dbReference type="SUPFAM" id="SSF51735">
    <property type="entry name" value="NAD(P)-binding Rossmann-fold domains"/>
    <property type="match status" value="1"/>
</dbReference>
<dbReference type="InterPro" id="IPR015955">
    <property type="entry name" value="Lactate_DH/Glyco_Ohase_4_C"/>
</dbReference>
<gene>
    <name evidence="14" type="primary">melA</name>
    <name evidence="14" type="ORF">G4Y79_03095</name>
</gene>
<evidence type="ECO:0000259" key="13">
    <source>
        <dbReference type="Pfam" id="PF11975"/>
    </source>
</evidence>
<dbReference type="Proteomes" id="UP000594468">
    <property type="component" value="Chromosome"/>
</dbReference>
<feature type="site" description="Increases basicity of active site Tyr" evidence="11">
    <location>
        <position position="109"/>
    </location>
</feature>
<dbReference type="CDD" id="cd05297">
    <property type="entry name" value="GH4_alpha_glucosidase_galactosidase"/>
    <property type="match status" value="1"/>
</dbReference>
<dbReference type="PANTHER" id="PTHR32092">
    <property type="entry name" value="6-PHOSPHO-BETA-GLUCOSIDASE-RELATED"/>
    <property type="match status" value="1"/>
</dbReference>
<evidence type="ECO:0000256" key="6">
    <source>
        <dbReference type="ARBA" id="ARBA00023211"/>
    </source>
</evidence>
<keyword evidence="10" id="KW-0170">Cobalt</keyword>
<evidence type="ECO:0000256" key="11">
    <source>
        <dbReference type="PIRSR" id="PIRSR601088-4"/>
    </source>
</evidence>
<evidence type="ECO:0000256" key="3">
    <source>
        <dbReference type="ARBA" id="ARBA00022723"/>
    </source>
</evidence>
<dbReference type="GO" id="GO:0046872">
    <property type="term" value="F:metal ion binding"/>
    <property type="evidence" value="ECO:0007669"/>
    <property type="project" value="UniProtKB-KW"/>
</dbReference>
<evidence type="ECO:0000256" key="7">
    <source>
        <dbReference type="ARBA" id="ARBA00023277"/>
    </source>
</evidence>
<dbReference type="InterPro" id="IPR053715">
    <property type="entry name" value="GH4_Enzyme_sf"/>
</dbReference>
<keyword evidence="7" id="KW-0119">Carbohydrate metabolism</keyword>
<keyword evidence="8 12" id="KW-0326">Glycosidase</keyword>
<evidence type="ECO:0000256" key="9">
    <source>
        <dbReference type="PIRSR" id="PIRSR601088-2"/>
    </source>
</evidence>
<evidence type="ECO:0000313" key="14">
    <source>
        <dbReference type="EMBL" id="QPC83382.1"/>
    </source>
</evidence>
<dbReference type="EMBL" id="CP062983">
    <property type="protein sequence ID" value="QPC83382.1"/>
    <property type="molecule type" value="Genomic_DNA"/>
</dbReference>
<keyword evidence="15" id="KW-1185">Reference proteome</keyword>
<dbReference type="RefSeq" id="WP_195171449.1">
    <property type="nucleotide sequence ID" value="NZ_CP062983.1"/>
</dbReference>
<evidence type="ECO:0000256" key="2">
    <source>
        <dbReference type="ARBA" id="ARBA00010141"/>
    </source>
</evidence>
<organism evidence="14 15">
    <name type="scientific">Phototrophicus methaneseepsis</name>
    <dbReference type="NCBI Taxonomy" id="2710758"/>
    <lineage>
        <taxon>Bacteria</taxon>
        <taxon>Bacillati</taxon>
        <taxon>Chloroflexota</taxon>
        <taxon>Candidatus Thermofontia</taxon>
        <taxon>Phototrophicales</taxon>
        <taxon>Phototrophicaceae</taxon>
        <taxon>Phototrophicus</taxon>
    </lineage>
</organism>
<feature type="binding site" evidence="10">
    <location>
        <position position="168"/>
    </location>
    <ligand>
        <name>Mn(2+)</name>
        <dbReference type="ChEBI" id="CHEBI:29035"/>
    </ligand>
</feature>
<keyword evidence="10" id="KW-0533">Nickel</keyword>
<dbReference type="EC" id="3.2.1.22" evidence="14"/>
<feature type="binding site" evidence="10">
    <location>
        <position position="198"/>
    </location>
    <ligand>
        <name>Mn(2+)</name>
        <dbReference type="ChEBI" id="CHEBI:29035"/>
    </ligand>
</feature>